<accession>A0A2P6MI55</accession>
<dbReference type="GO" id="GO:0003700">
    <property type="term" value="F:DNA-binding transcription factor activity"/>
    <property type="evidence" value="ECO:0007669"/>
    <property type="project" value="TreeGrafter"/>
</dbReference>
<dbReference type="InterPro" id="IPR049445">
    <property type="entry name" value="TetR_SbtR-like_C"/>
</dbReference>
<evidence type="ECO:0000256" key="4">
    <source>
        <dbReference type="PROSITE-ProRule" id="PRU00335"/>
    </source>
</evidence>
<comment type="caution">
    <text evidence="6">The sequence shown here is derived from an EMBL/GenBank/DDBJ whole genome shotgun (WGS) entry which is preliminary data.</text>
</comment>
<dbReference type="RefSeq" id="WP_105958646.1">
    <property type="nucleotide sequence ID" value="NZ_PVNS01000005.1"/>
</dbReference>
<evidence type="ECO:0000313" key="7">
    <source>
        <dbReference type="Proteomes" id="UP000243650"/>
    </source>
</evidence>
<sequence length="188" mass="21436">MGAMGRLPTITEQQLFQAAESLLLEAGYAGFHFKALAEKLGVARSTIYNYYPKKEVLITAFMVHQLNQVVEKMDAAAGEEEPVRALIQLWGRYANMHQMLQVMPYIDQEASEKVKKNMQKMFQLLQEMREKIMDVLAREQKAGRVRSDIDLKTMTGLIMSTVQIPVHHQSEASWSKEVYTLVSDAIRA</sequence>
<dbReference type="Pfam" id="PF21597">
    <property type="entry name" value="TetR_C_43"/>
    <property type="match status" value="1"/>
</dbReference>
<dbReference type="PROSITE" id="PS50977">
    <property type="entry name" value="HTH_TETR_2"/>
    <property type="match status" value="1"/>
</dbReference>
<keyword evidence="2 4" id="KW-0238">DNA-binding</keyword>
<dbReference type="OrthoDB" id="153047at2"/>
<evidence type="ECO:0000313" key="6">
    <source>
        <dbReference type="EMBL" id="PRO65962.1"/>
    </source>
</evidence>
<feature type="domain" description="HTH tetR-type" evidence="5">
    <location>
        <begin position="9"/>
        <end position="69"/>
    </location>
</feature>
<dbReference type="InterPro" id="IPR001647">
    <property type="entry name" value="HTH_TetR"/>
</dbReference>
<dbReference type="Proteomes" id="UP000243650">
    <property type="component" value="Unassembled WGS sequence"/>
</dbReference>
<protein>
    <recommendedName>
        <fullName evidence="5">HTH tetR-type domain-containing protein</fullName>
    </recommendedName>
</protein>
<keyword evidence="7" id="KW-1185">Reference proteome</keyword>
<reference evidence="6 7" key="1">
    <citation type="submission" date="2018-03" db="EMBL/GenBank/DDBJ databases">
        <title>Bacillus urumqiensis sp. nov., a moderately haloalkaliphilic bacterium isolated from a salt lake.</title>
        <authorList>
            <person name="Zhao B."/>
            <person name="Liao Z."/>
        </authorList>
    </citation>
    <scope>NUCLEOTIDE SEQUENCE [LARGE SCALE GENOMIC DNA]</scope>
    <source>
        <strain evidence="6 7">BZ-SZ-XJ18</strain>
    </source>
</reference>
<dbReference type="InterPro" id="IPR009057">
    <property type="entry name" value="Homeodomain-like_sf"/>
</dbReference>
<dbReference type="EMBL" id="PVNS01000005">
    <property type="protein sequence ID" value="PRO65962.1"/>
    <property type="molecule type" value="Genomic_DNA"/>
</dbReference>
<dbReference type="Gene3D" id="1.10.357.10">
    <property type="entry name" value="Tetracycline Repressor, domain 2"/>
    <property type="match status" value="1"/>
</dbReference>
<keyword evidence="3" id="KW-0804">Transcription</keyword>
<keyword evidence="1" id="KW-0805">Transcription regulation</keyword>
<organism evidence="6 7">
    <name type="scientific">Alkalicoccus urumqiensis</name>
    <name type="common">Bacillus urumqiensis</name>
    <dbReference type="NCBI Taxonomy" id="1548213"/>
    <lineage>
        <taxon>Bacteria</taxon>
        <taxon>Bacillati</taxon>
        <taxon>Bacillota</taxon>
        <taxon>Bacilli</taxon>
        <taxon>Bacillales</taxon>
        <taxon>Bacillaceae</taxon>
        <taxon>Alkalicoccus</taxon>
    </lineage>
</organism>
<dbReference type="PANTHER" id="PTHR30055:SF234">
    <property type="entry name" value="HTH-TYPE TRANSCRIPTIONAL REGULATOR BETI"/>
    <property type="match status" value="1"/>
</dbReference>
<gene>
    <name evidence="6" type="ORF">C6I21_06565</name>
</gene>
<feature type="DNA-binding region" description="H-T-H motif" evidence="4">
    <location>
        <begin position="32"/>
        <end position="51"/>
    </location>
</feature>
<dbReference type="SUPFAM" id="SSF46689">
    <property type="entry name" value="Homeodomain-like"/>
    <property type="match status" value="1"/>
</dbReference>
<dbReference type="InterPro" id="IPR036271">
    <property type="entry name" value="Tet_transcr_reg_TetR-rel_C_sf"/>
</dbReference>
<dbReference type="AlphaFoldDB" id="A0A2P6MI55"/>
<evidence type="ECO:0000256" key="2">
    <source>
        <dbReference type="ARBA" id="ARBA00023125"/>
    </source>
</evidence>
<dbReference type="PANTHER" id="PTHR30055">
    <property type="entry name" value="HTH-TYPE TRANSCRIPTIONAL REGULATOR RUTR"/>
    <property type="match status" value="1"/>
</dbReference>
<name>A0A2P6MI55_ALKUR</name>
<dbReference type="PRINTS" id="PR00455">
    <property type="entry name" value="HTHTETR"/>
</dbReference>
<evidence type="ECO:0000256" key="3">
    <source>
        <dbReference type="ARBA" id="ARBA00023163"/>
    </source>
</evidence>
<evidence type="ECO:0000256" key="1">
    <source>
        <dbReference type="ARBA" id="ARBA00023015"/>
    </source>
</evidence>
<dbReference type="InterPro" id="IPR050109">
    <property type="entry name" value="HTH-type_TetR-like_transc_reg"/>
</dbReference>
<dbReference type="GO" id="GO:0000976">
    <property type="term" value="F:transcription cis-regulatory region binding"/>
    <property type="evidence" value="ECO:0007669"/>
    <property type="project" value="TreeGrafter"/>
</dbReference>
<evidence type="ECO:0000259" key="5">
    <source>
        <dbReference type="PROSITE" id="PS50977"/>
    </source>
</evidence>
<proteinExistence type="predicted"/>
<dbReference type="SUPFAM" id="SSF48498">
    <property type="entry name" value="Tetracyclin repressor-like, C-terminal domain"/>
    <property type="match status" value="1"/>
</dbReference>
<dbReference type="Pfam" id="PF00440">
    <property type="entry name" value="TetR_N"/>
    <property type="match status" value="1"/>
</dbReference>